<dbReference type="EMBL" id="CAFBPN010000108">
    <property type="protein sequence ID" value="CAB5029184.1"/>
    <property type="molecule type" value="Genomic_DNA"/>
</dbReference>
<gene>
    <name evidence="1" type="ORF">UFOPK4098_01380</name>
</gene>
<name>A0A6J7RKD9_9ZZZZ</name>
<sequence length="88" mass="9054">MGSESIEALNEAAFVTLSKLPSSFPVVAVEPKVISASADNFKFTAHGASAAHFAVAAIVGVFKARPVTGVKLLPTTVMEISRAPLTLA</sequence>
<reference evidence="1" key="1">
    <citation type="submission" date="2020-05" db="EMBL/GenBank/DDBJ databases">
        <authorList>
            <person name="Chiriac C."/>
            <person name="Salcher M."/>
            <person name="Ghai R."/>
            <person name="Kavagutti S V."/>
        </authorList>
    </citation>
    <scope>NUCLEOTIDE SEQUENCE</scope>
</reference>
<evidence type="ECO:0000313" key="1">
    <source>
        <dbReference type="EMBL" id="CAB5029184.1"/>
    </source>
</evidence>
<dbReference type="AlphaFoldDB" id="A0A6J7RKD9"/>
<accession>A0A6J7RKD9</accession>
<proteinExistence type="predicted"/>
<protein>
    <submittedName>
        <fullName evidence="1">Unannotated protein</fullName>
    </submittedName>
</protein>
<organism evidence="1">
    <name type="scientific">freshwater metagenome</name>
    <dbReference type="NCBI Taxonomy" id="449393"/>
    <lineage>
        <taxon>unclassified sequences</taxon>
        <taxon>metagenomes</taxon>
        <taxon>ecological metagenomes</taxon>
    </lineage>
</organism>